<feature type="compositionally biased region" description="Polar residues" evidence="1">
    <location>
        <begin position="94"/>
        <end position="103"/>
    </location>
</feature>
<protein>
    <recommendedName>
        <fullName evidence="4">SMP domain-containing protein</fullName>
    </recommendedName>
</protein>
<proteinExistence type="predicted"/>
<feature type="compositionally biased region" description="Polar residues" evidence="1">
    <location>
        <begin position="13"/>
        <end position="27"/>
    </location>
</feature>
<evidence type="ECO:0000313" key="3">
    <source>
        <dbReference type="Proteomes" id="UP001345691"/>
    </source>
</evidence>
<feature type="compositionally biased region" description="Basic and acidic residues" evidence="1">
    <location>
        <begin position="35"/>
        <end position="54"/>
    </location>
</feature>
<gene>
    <name evidence="2" type="ORF">LTR69_002905</name>
</gene>
<evidence type="ECO:0000313" key="2">
    <source>
        <dbReference type="EMBL" id="KAK5066386.1"/>
    </source>
</evidence>
<feature type="compositionally biased region" description="Basic and acidic residues" evidence="1">
    <location>
        <begin position="81"/>
        <end position="91"/>
    </location>
</feature>
<sequence>MSKLVNEAKEAINQGSDGPNRSDSQFSDPRASNLIDRHTAGAHDEGAGHGKADTLEADSPANLGPARNTAGPHRSNVANKLDPRVDSDLDGSRTIGQDATNRT</sequence>
<evidence type="ECO:0008006" key="4">
    <source>
        <dbReference type="Google" id="ProtNLM"/>
    </source>
</evidence>
<organism evidence="2 3">
    <name type="scientific">Exophiala sideris</name>
    <dbReference type="NCBI Taxonomy" id="1016849"/>
    <lineage>
        <taxon>Eukaryota</taxon>
        <taxon>Fungi</taxon>
        <taxon>Dikarya</taxon>
        <taxon>Ascomycota</taxon>
        <taxon>Pezizomycotina</taxon>
        <taxon>Eurotiomycetes</taxon>
        <taxon>Chaetothyriomycetidae</taxon>
        <taxon>Chaetothyriales</taxon>
        <taxon>Herpotrichiellaceae</taxon>
        <taxon>Exophiala</taxon>
    </lineage>
</organism>
<keyword evidence="3" id="KW-1185">Reference proteome</keyword>
<dbReference type="EMBL" id="JAVRRF010000004">
    <property type="protein sequence ID" value="KAK5066386.1"/>
    <property type="molecule type" value="Genomic_DNA"/>
</dbReference>
<feature type="compositionally biased region" description="Basic and acidic residues" evidence="1">
    <location>
        <begin position="1"/>
        <end position="10"/>
    </location>
</feature>
<feature type="region of interest" description="Disordered" evidence="1">
    <location>
        <begin position="1"/>
        <end position="103"/>
    </location>
</feature>
<evidence type="ECO:0000256" key="1">
    <source>
        <dbReference type="SAM" id="MobiDB-lite"/>
    </source>
</evidence>
<reference evidence="2 3" key="1">
    <citation type="submission" date="2023-08" db="EMBL/GenBank/DDBJ databases">
        <title>Black Yeasts Isolated from many extreme environments.</title>
        <authorList>
            <person name="Coleine C."/>
            <person name="Stajich J.E."/>
            <person name="Selbmann L."/>
        </authorList>
    </citation>
    <scope>NUCLEOTIDE SEQUENCE [LARGE SCALE GENOMIC DNA]</scope>
    <source>
        <strain evidence="2 3">CCFEE 6328</strain>
    </source>
</reference>
<accession>A0ABR0JK74</accession>
<comment type="caution">
    <text evidence="2">The sequence shown here is derived from an EMBL/GenBank/DDBJ whole genome shotgun (WGS) entry which is preliminary data.</text>
</comment>
<name>A0ABR0JK74_9EURO</name>
<dbReference type="Proteomes" id="UP001345691">
    <property type="component" value="Unassembled WGS sequence"/>
</dbReference>